<feature type="region of interest" description="Disordered" evidence="2">
    <location>
        <begin position="1"/>
        <end position="25"/>
    </location>
</feature>
<proteinExistence type="inferred from homology"/>
<keyword evidence="4" id="KW-1185">Reference proteome</keyword>
<dbReference type="GO" id="GO:0007165">
    <property type="term" value="P:signal transduction"/>
    <property type="evidence" value="ECO:0007669"/>
    <property type="project" value="TreeGrafter"/>
</dbReference>
<dbReference type="InterPro" id="IPR008862">
    <property type="entry name" value="Tcp11"/>
</dbReference>
<dbReference type="PANTHER" id="PTHR12832:SF11">
    <property type="entry name" value="LD23868P"/>
    <property type="match status" value="1"/>
</dbReference>
<evidence type="ECO:0000313" key="3">
    <source>
        <dbReference type="EMBL" id="VDD75715.1"/>
    </source>
</evidence>
<sequence length="601" mass="66212">MGDLCDQMADQEHVTSKTDSPEDADVGGIEIGKNIRPHPHNTSMAISPSPLQHVSIDQLAEAANNFYKMSLIHEISVDANFKVEKPDEDKQEPMQKTIKETMHRAFWDVQRAHLNADPPNYAPALSLLKEIKQSLHGLTLPHQVSLRSQIDARLDLESAEAQLNETGKICLEAFATPVIETMAELCAPVRDADIASLRSISDPIEFFRQAFAVLDLMHMDLANFTIQKMRPYIRQQAGEYEREKFDTLLEVQKKAGIDGLAVTRQWLRHAYEKLKELAKSPPPSQPGASRAVAPATAFSLTPNNILREAYLALLTWPSDSEFPEARSLLLFATMTVDSKRIRELIDCLARTVTLASLVLVVCNFVASNHVSLIPPHAVATPSVLPQAPMAQLKGVVCRDAKGIIDGMPADKIPQLAEELSLRMILVIENWRESLSEKHFEDATVTPLGEVENVLRPVAPEYALPGHLKDQLTAQINAVLHKEHPVHKLMLTRAIDFVRSTISARPPDPIPLPTGFGAQISVPLDPSVCALQRPPAHRLPDGGDDASSSTAAAASSDLSRVYDLALIASRLMPLVAHNRHVFGPHYAEIIQGLFASSENNRD</sequence>
<evidence type="ECO:0000256" key="1">
    <source>
        <dbReference type="ARBA" id="ARBA00010954"/>
    </source>
</evidence>
<evidence type="ECO:0000313" key="4">
    <source>
        <dbReference type="Proteomes" id="UP000267029"/>
    </source>
</evidence>
<evidence type="ECO:0000256" key="2">
    <source>
        <dbReference type="SAM" id="MobiDB-lite"/>
    </source>
</evidence>
<dbReference type="Proteomes" id="UP000267029">
    <property type="component" value="Unassembled WGS sequence"/>
</dbReference>
<protein>
    <recommendedName>
        <fullName evidence="5">T-complex protein 11-like protein 1</fullName>
    </recommendedName>
</protein>
<dbReference type="EMBL" id="UXSR01000234">
    <property type="protein sequence ID" value="VDD75715.1"/>
    <property type="molecule type" value="Genomic_DNA"/>
</dbReference>
<comment type="similarity">
    <text evidence="1">Belongs to the TCP11 family.</text>
</comment>
<accession>A0A3P6H958</accession>
<dbReference type="Pfam" id="PF05794">
    <property type="entry name" value="Tcp11"/>
    <property type="match status" value="1"/>
</dbReference>
<dbReference type="AlphaFoldDB" id="A0A3P6H958"/>
<feature type="region of interest" description="Disordered" evidence="2">
    <location>
        <begin position="530"/>
        <end position="550"/>
    </location>
</feature>
<evidence type="ECO:0008006" key="5">
    <source>
        <dbReference type="Google" id="ProtNLM"/>
    </source>
</evidence>
<dbReference type="STRING" id="53468.A0A3P6H958"/>
<dbReference type="OrthoDB" id="276323at2759"/>
<name>A0A3P6H958_MESCO</name>
<reference evidence="3 4" key="1">
    <citation type="submission" date="2018-10" db="EMBL/GenBank/DDBJ databases">
        <authorList>
            <consortium name="Pathogen Informatics"/>
        </authorList>
    </citation>
    <scope>NUCLEOTIDE SEQUENCE [LARGE SCALE GENOMIC DNA]</scope>
</reference>
<organism evidence="3 4">
    <name type="scientific">Mesocestoides corti</name>
    <name type="common">Flatworm</name>
    <dbReference type="NCBI Taxonomy" id="53468"/>
    <lineage>
        <taxon>Eukaryota</taxon>
        <taxon>Metazoa</taxon>
        <taxon>Spiralia</taxon>
        <taxon>Lophotrochozoa</taxon>
        <taxon>Platyhelminthes</taxon>
        <taxon>Cestoda</taxon>
        <taxon>Eucestoda</taxon>
        <taxon>Cyclophyllidea</taxon>
        <taxon>Mesocestoididae</taxon>
        <taxon>Mesocestoides</taxon>
    </lineage>
</organism>
<feature type="compositionally biased region" description="Basic and acidic residues" evidence="2">
    <location>
        <begin position="10"/>
        <end position="20"/>
    </location>
</feature>
<dbReference type="PANTHER" id="PTHR12832">
    <property type="entry name" value="TESTIS-SPECIFIC PROTEIN PBS13 T-COMPLEX 11"/>
    <property type="match status" value="1"/>
</dbReference>
<gene>
    <name evidence="3" type="ORF">MCOS_LOCUS1718</name>
</gene>